<feature type="transmembrane region" description="Helical" evidence="1">
    <location>
        <begin position="126"/>
        <end position="144"/>
    </location>
</feature>
<evidence type="ECO:0000313" key="3">
    <source>
        <dbReference type="Proteomes" id="UP000189739"/>
    </source>
</evidence>
<feature type="transmembrane region" description="Helical" evidence="1">
    <location>
        <begin position="33"/>
        <end position="54"/>
    </location>
</feature>
<dbReference type="AlphaFoldDB" id="A0A1S9PHS1"/>
<keyword evidence="1" id="KW-0812">Transmembrane</keyword>
<keyword evidence="1" id="KW-0472">Membrane</keyword>
<evidence type="ECO:0000256" key="1">
    <source>
        <dbReference type="SAM" id="Phobius"/>
    </source>
</evidence>
<dbReference type="RefSeq" id="WP_078347509.1">
    <property type="nucleotide sequence ID" value="NZ_MBTF01000006.1"/>
</dbReference>
<proteinExistence type="predicted"/>
<reference evidence="2 3" key="1">
    <citation type="submission" date="2016-07" db="EMBL/GenBank/DDBJ databases">
        <title>Genomic analysis of zinc-resistant bacterium Mucilaginibacter pedocola TBZ30.</title>
        <authorList>
            <person name="Huang J."/>
            <person name="Tang J."/>
        </authorList>
    </citation>
    <scope>NUCLEOTIDE SEQUENCE [LARGE SCALE GENOMIC DNA]</scope>
    <source>
        <strain evidence="2 3">TBZ30</strain>
    </source>
</reference>
<keyword evidence="3" id="KW-1185">Reference proteome</keyword>
<protein>
    <submittedName>
        <fullName evidence="2">Uncharacterized protein</fullName>
    </submittedName>
</protein>
<accession>A0A1S9PHS1</accession>
<dbReference type="Proteomes" id="UP000189739">
    <property type="component" value="Unassembled WGS sequence"/>
</dbReference>
<name>A0A1S9PHS1_9SPHI</name>
<feature type="transmembrane region" description="Helical" evidence="1">
    <location>
        <begin position="195"/>
        <end position="217"/>
    </location>
</feature>
<dbReference type="EMBL" id="MBTF01000006">
    <property type="protein sequence ID" value="OOQ60503.1"/>
    <property type="molecule type" value="Genomic_DNA"/>
</dbReference>
<comment type="caution">
    <text evidence="2">The sequence shown here is derived from an EMBL/GenBank/DDBJ whole genome shotgun (WGS) entry which is preliminary data.</text>
</comment>
<evidence type="ECO:0000313" key="2">
    <source>
        <dbReference type="EMBL" id="OOQ60503.1"/>
    </source>
</evidence>
<gene>
    <name evidence="2" type="ORF">BC343_24735</name>
</gene>
<dbReference type="OrthoDB" id="675847at2"/>
<feature type="transmembrane region" description="Helical" evidence="1">
    <location>
        <begin position="156"/>
        <end position="175"/>
    </location>
</feature>
<dbReference type="STRING" id="1792845.BC343_24735"/>
<sequence length="231" mass="26183">METLPLYVPVIFIATTILTLVLFYKATAFSKPVIILTLTWLAIQAALGLSGFYLNESTTPPRFGLVLLPPMVFIATRFLTQSGRSYIDRLDIRTLTLLHITRIPVELTLYWLFVHKAVPQVMTFEGRNFDILCGITAPIVYYFGFVKPVFGRKVLLAWNIICLLVLANIVTTAVLSTPLPFQQFGFEQPNIALFYFPFVWLPGFLVPVVLFSHLVAIRRLMTKRAAPQTQI</sequence>
<feature type="transmembrane region" description="Helical" evidence="1">
    <location>
        <begin position="92"/>
        <end position="114"/>
    </location>
</feature>
<feature type="transmembrane region" description="Helical" evidence="1">
    <location>
        <begin position="60"/>
        <end position="80"/>
    </location>
</feature>
<keyword evidence="1" id="KW-1133">Transmembrane helix</keyword>
<feature type="transmembrane region" description="Helical" evidence="1">
    <location>
        <begin position="6"/>
        <end position="24"/>
    </location>
</feature>
<organism evidence="2 3">
    <name type="scientific">Mucilaginibacter pedocola</name>
    <dbReference type="NCBI Taxonomy" id="1792845"/>
    <lineage>
        <taxon>Bacteria</taxon>
        <taxon>Pseudomonadati</taxon>
        <taxon>Bacteroidota</taxon>
        <taxon>Sphingobacteriia</taxon>
        <taxon>Sphingobacteriales</taxon>
        <taxon>Sphingobacteriaceae</taxon>
        <taxon>Mucilaginibacter</taxon>
    </lineage>
</organism>